<accession>A0AAX1N875</accession>
<proteinExistence type="predicted"/>
<evidence type="ECO:0000313" key="2">
    <source>
        <dbReference type="Proteomes" id="UP000678679"/>
    </source>
</evidence>
<dbReference type="Proteomes" id="UP000678679">
    <property type="component" value="Chromosome 1"/>
</dbReference>
<gene>
    <name evidence="1" type="ORF">KMW28_09260</name>
</gene>
<dbReference type="InterPro" id="IPR025366">
    <property type="entry name" value="DUF4270"/>
</dbReference>
<protein>
    <submittedName>
        <fullName evidence="1">DUF4270 domain-containing protein</fullName>
    </submittedName>
</protein>
<dbReference type="Pfam" id="PF14092">
    <property type="entry name" value="DUF4270"/>
    <property type="match status" value="1"/>
</dbReference>
<keyword evidence="2" id="KW-1185">Reference proteome</keyword>
<dbReference type="EMBL" id="CP076132">
    <property type="protein sequence ID" value="QWG03749.1"/>
    <property type="molecule type" value="Genomic_DNA"/>
</dbReference>
<dbReference type="KEGG" id="fya:KMW28_09260"/>
<evidence type="ECO:0000313" key="1">
    <source>
        <dbReference type="EMBL" id="QWG03749.1"/>
    </source>
</evidence>
<sequence>MSNKFLLKAFSLIFITLSFSCTRTDLQTIVIGGDLIDDQTKMCYVDTLEIEIQNMHVDSIITKNSNYFLAGYIDEGTKIGKTTTATYTQLSIGSEEGLNFEDRTLDSIEFAIALERTSIYGDTSKNITLEVYEITEDIEGDSVLYFAEDSVATDANAIGFRTFKPSDIGSTDTVRITLDKAFGQKIIDNAEYADQEDFRSKIKGLAIKVRQGQESAWCGKYSLDNFGTVVTMNMSYMAENGEDTLRTQYYFGFSQRFNQIKYEPGTLTSGINVGDIVDTEQTNNLGYVIEGTGMVASLRFPTLIDLFKKPQGVDGDSLREVHLNRADLIISPVGVNDDQGRIFPDDNTPPPLTMFFGFREGENIKRISDDNRNYRYLQAQSPASGDQSISYSGNIQAFSHAKLAQYLQERTINEFYDVPLSDDGLVIIPAQQNQNVRKLFFADDKSTLLNPLNGQTMRMRLVVYYAVFNDESFQCK</sequence>
<reference evidence="1 2" key="1">
    <citation type="submission" date="2021-05" db="EMBL/GenBank/DDBJ databases">
        <title>Comparative genomic studies on the polysaccharide-degrading batcterial strains of the Flammeovirga genus.</title>
        <authorList>
            <person name="Zewei F."/>
            <person name="Zheng Z."/>
            <person name="Yu L."/>
            <person name="Ruyue G."/>
            <person name="Yanhong M."/>
            <person name="Yuanyuan C."/>
            <person name="Jingyan G."/>
            <person name="Wenjun H."/>
        </authorList>
    </citation>
    <scope>NUCLEOTIDE SEQUENCE [LARGE SCALE GENOMIC DNA]</scope>
    <source>
        <strain evidence="1 2">NBRC:100898</strain>
    </source>
</reference>
<name>A0AAX1N875_9BACT</name>
<dbReference type="AlphaFoldDB" id="A0AAX1N875"/>
<organism evidence="1 2">
    <name type="scientific">Flammeovirga yaeyamensis</name>
    <dbReference type="NCBI Taxonomy" id="367791"/>
    <lineage>
        <taxon>Bacteria</taxon>
        <taxon>Pseudomonadati</taxon>
        <taxon>Bacteroidota</taxon>
        <taxon>Cytophagia</taxon>
        <taxon>Cytophagales</taxon>
        <taxon>Flammeovirgaceae</taxon>
        <taxon>Flammeovirga</taxon>
    </lineage>
</organism>
<dbReference type="RefSeq" id="WP_169665392.1">
    <property type="nucleotide sequence ID" value="NZ_CP076132.1"/>
</dbReference>
<dbReference type="PROSITE" id="PS51257">
    <property type="entry name" value="PROKAR_LIPOPROTEIN"/>
    <property type="match status" value="1"/>
</dbReference>